<dbReference type="AlphaFoldDB" id="A0A316UUI8"/>
<dbReference type="GO" id="GO:0008175">
    <property type="term" value="F:tRNA methyltransferase activity"/>
    <property type="evidence" value="ECO:0007669"/>
    <property type="project" value="TreeGrafter"/>
</dbReference>
<protein>
    <submittedName>
        <fullName evidence="6">FtsJ-domain-containing protein</fullName>
    </submittedName>
</protein>
<proteinExistence type="inferred from homology"/>
<dbReference type="InterPro" id="IPR029063">
    <property type="entry name" value="SAM-dependent_MTases_sf"/>
</dbReference>
<dbReference type="PANTHER" id="PTHR10920">
    <property type="entry name" value="RIBOSOMAL RNA METHYLTRANSFERASE"/>
    <property type="match status" value="1"/>
</dbReference>
<evidence type="ECO:0000313" key="6">
    <source>
        <dbReference type="EMBL" id="PWN28949.1"/>
    </source>
</evidence>
<dbReference type="PANTHER" id="PTHR10920:SF12">
    <property type="entry name" value="TRNA (CYTIDINE(32)_GUANOSINE(34)-2'-O)-METHYLTRANSFERASE-RELATED"/>
    <property type="match status" value="1"/>
</dbReference>
<feature type="domain" description="Ribosomal RNA methyltransferase FtsJ" evidence="5">
    <location>
        <begin position="111"/>
        <end position="296"/>
    </location>
</feature>
<dbReference type="RefSeq" id="XP_025363561.1">
    <property type="nucleotide sequence ID" value="XM_025503412.1"/>
</dbReference>
<evidence type="ECO:0000256" key="4">
    <source>
        <dbReference type="SAM" id="Coils"/>
    </source>
</evidence>
<dbReference type="InterPro" id="IPR050082">
    <property type="entry name" value="RNA_methyltr_RlmE"/>
</dbReference>
<gene>
    <name evidence="6" type="ORF">BDZ90DRAFT_134992</name>
</gene>
<keyword evidence="3" id="KW-0949">S-adenosyl-L-methionine</keyword>
<dbReference type="InterPro" id="IPR002877">
    <property type="entry name" value="RNA_MeTrfase_FtsJ_dom"/>
</dbReference>
<dbReference type="SUPFAM" id="SSF53335">
    <property type="entry name" value="S-adenosyl-L-methionine-dependent methyltransferases"/>
    <property type="match status" value="1"/>
</dbReference>
<dbReference type="Gene3D" id="3.40.50.150">
    <property type="entry name" value="Vaccinia Virus protein VP39"/>
    <property type="match status" value="1"/>
</dbReference>
<evidence type="ECO:0000256" key="3">
    <source>
        <dbReference type="ARBA" id="ARBA00022691"/>
    </source>
</evidence>
<evidence type="ECO:0000256" key="2">
    <source>
        <dbReference type="ARBA" id="ARBA00022679"/>
    </source>
</evidence>
<dbReference type="STRING" id="1569628.A0A316UUI8"/>
<dbReference type="Pfam" id="PF01728">
    <property type="entry name" value="FtsJ"/>
    <property type="match status" value="1"/>
</dbReference>
<organism evidence="6 7">
    <name type="scientific">Jaminaea rosea</name>
    <dbReference type="NCBI Taxonomy" id="1569628"/>
    <lineage>
        <taxon>Eukaryota</taxon>
        <taxon>Fungi</taxon>
        <taxon>Dikarya</taxon>
        <taxon>Basidiomycota</taxon>
        <taxon>Ustilaginomycotina</taxon>
        <taxon>Exobasidiomycetes</taxon>
        <taxon>Microstromatales</taxon>
        <taxon>Microstromatales incertae sedis</taxon>
        <taxon>Jaminaea</taxon>
    </lineage>
</organism>
<dbReference type="Proteomes" id="UP000245884">
    <property type="component" value="Unassembled WGS sequence"/>
</dbReference>
<evidence type="ECO:0000259" key="5">
    <source>
        <dbReference type="Pfam" id="PF01728"/>
    </source>
</evidence>
<evidence type="ECO:0000256" key="1">
    <source>
        <dbReference type="ARBA" id="ARBA00022603"/>
    </source>
</evidence>
<dbReference type="GO" id="GO:0030488">
    <property type="term" value="P:tRNA methylation"/>
    <property type="evidence" value="ECO:0007669"/>
    <property type="project" value="TreeGrafter"/>
</dbReference>
<keyword evidence="7" id="KW-1185">Reference proteome</keyword>
<accession>A0A316UUI8</accession>
<feature type="coiled-coil region" evidence="4">
    <location>
        <begin position="69"/>
        <end position="96"/>
    </location>
</feature>
<evidence type="ECO:0000313" key="7">
    <source>
        <dbReference type="Proteomes" id="UP000245884"/>
    </source>
</evidence>
<dbReference type="OrthoDB" id="289250at2759"/>
<dbReference type="GeneID" id="37025235"/>
<dbReference type="GO" id="GO:0002181">
    <property type="term" value="P:cytoplasmic translation"/>
    <property type="evidence" value="ECO:0007669"/>
    <property type="project" value="TreeGrafter"/>
</dbReference>
<dbReference type="HAMAP" id="MF_01547">
    <property type="entry name" value="RNA_methyltr_E"/>
    <property type="match status" value="1"/>
</dbReference>
<keyword evidence="4" id="KW-0175">Coiled coil</keyword>
<keyword evidence="2" id="KW-0808">Transferase</keyword>
<sequence>MGGSSKDHRDVYYRQSKIDGYRARSAYKLLHLDEQFNFFGQQETYTLEKSLNEELESLRQLREKRGSAKDVDEDDLASLDEEIEELQDTLEYASKLPSSSTSPVATPQRPTRAVDLCAAPGSWSQVLVQRLPPASRIVSVDLQPMAPIPGVHQILGDITTKLTAEAVAHALAGSEKSEAKAQLIVCDGAPDVTGIHTLDEMLQAQLLLSALQITMRLLEPGGTFIAKIFCEGGATLSRTGTVKASQGSSTAAAMDVGVAKKGDTSALLVSQMRTLFELVDVAKPRSSRAASHEHFIGESDRA</sequence>
<dbReference type="GO" id="GO:0005737">
    <property type="term" value="C:cytoplasm"/>
    <property type="evidence" value="ECO:0007669"/>
    <property type="project" value="TreeGrafter"/>
</dbReference>
<name>A0A316UUI8_9BASI</name>
<keyword evidence="1" id="KW-0489">Methyltransferase</keyword>
<dbReference type="InterPro" id="IPR015507">
    <property type="entry name" value="rRNA-MeTfrase_E"/>
</dbReference>
<reference evidence="6 7" key="1">
    <citation type="journal article" date="2018" name="Mol. Biol. Evol.">
        <title>Broad Genomic Sampling Reveals a Smut Pathogenic Ancestry of the Fungal Clade Ustilaginomycotina.</title>
        <authorList>
            <person name="Kijpornyongpan T."/>
            <person name="Mondo S.J."/>
            <person name="Barry K."/>
            <person name="Sandor L."/>
            <person name="Lee J."/>
            <person name="Lipzen A."/>
            <person name="Pangilinan J."/>
            <person name="LaButti K."/>
            <person name="Hainaut M."/>
            <person name="Henrissat B."/>
            <person name="Grigoriev I.V."/>
            <person name="Spatafora J.W."/>
            <person name="Aime M.C."/>
        </authorList>
    </citation>
    <scope>NUCLEOTIDE SEQUENCE [LARGE SCALE GENOMIC DNA]</scope>
    <source>
        <strain evidence="6 7">MCA 5214</strain>
    </source>
</reference>
<dbReference type="EMBL" id="KZ819664">
    <property type="protein sequence ID" value="PWN28949.1"/>
    <property type="molecule type" value="Genomic_DNA"/>
</dbReference>